<sequence length="141" mass="15820">LLFKMSKSNETGFKKQFAIDINGINTEFVFHVFDNKWMLLITQLGKLPALYNVQFDVRRDERAIPMIHGPVHNPELHVSVPVTMNCCMGADSDEIRGGIQFLVNETKLNECPTELLIGIGLKHLDSPGLREIAKVLGQGVF</sequence>
<protein>
    <recommendedName>
        <fullName evidence="3">Proteasome assembly chaperone 3</fullName>
    </recommendedName>
</protein>
<keyword evidence="2" id="KW-1185">Reference proteome</keyword>
<dbReference type="AlphaFoldDB" id="A0AAD4PI46"/>
<dbReference type="InterPro" id="IPR018788">
    <property type="entry name" value="Proteasome_assmbl_chp_3"/>
</dbReference>
<organism evidence="1 2">
    <name type="scientific">Drosophila rubida</name>
    <dbReference type="NCBI Taxonomy" id="30044"/>
    <lineage>
        <taxon>Eukaryota</taxon>
        <taxon>Metazoa</taxon>
        <taxon>Ecdysozoa</taxon>
        <taxon>Arthropoda</taxon>
        <taxon>Hexapoda</taxon>
        <taxon>Insecta</taxon>
        <taxon>Pterygota</taxon>
        <taxon>Neoptera</taxon>
        <taxon>Endopterygota</taxon>
        <taxon>Diptera</taxon>
        <taxon>Brachycera</taxon>
        <taxon>Muscomorpha</taxon>
        <taxon>Ephydroidea</taxon>
        <taxon>Drosophilidae</taxon>
        <taxon>Drosophila</taxon>
    </lineage>
</organism>
<evidence type="ECO:0000313" key="2">
    <source>
        <dbReference type="Proteomes" id="UP001200034"/>
    </source>
</evidence>
<gene>
    <name evidence="1" type="ORF">KR093_005990</name>
</gene>
<evidence type="ECO:0000313" key="1">
    <source>
        <dbReference type="EMBL" id="KAH8360980.1"/>
    </source>
</evidence>
<dbReference type="EMBL" id="JAJJHW010003363">
    <property type="protein sequence ID" value="KAH8360980.1"/>
    <property type="molecule type" value="Genomic_DNA"/>
</dbReference>
<feature type="non-terminal residue" evidence="1">
    <location>
        <position position="1"/>
    </location>
</feature>
<dbReference type="GO" id="GO:0043248">
    <property type="term" value="P:proteasome assembly"/>
    <property type="evidence" value="ECO:0007669"/>
    <property type="project" value="InterPro"/>
</dbReference>
<proteinExistence type="predicted"/>
<dbReference type="PANTHER" id="PTHR31051:SF1">
    <property type="entry name" value="PROTEASOME ASSEMBLY CHAPERONE 3"/>
    <property type="match status" value="1"/>
</dbReference>
<dbReference type="Proteomes" id="UP001200034">
    <property type="component" value="Unassembled WGS sequence"/>
</dbReference>
<name>A0AAD4PI46_9MUSC</name>
<dbReference type="Gene3D" id="3.30.230.90">
    <property type="match status" value="1"/>
</dbReference>
<dbReference type="Pfam" id="PF10178">
    <property type="entry name" value="PAC3"/>
    <property type="match status" value="1"/>
</dbReference>
<dbReference type="PANTHER" id="PTHR31051">
    <property type="entry name" value="PROTEASOME ASSEMBLY CHAPERONE 3"/>
    <property type="match status" value="1"/>
</dbReference>
<reference evidence="1" key="1">
    <citation type="journal article" date="2021" name="Mol. Ecol. Resour.">
        <title>Phylogenomic analyses of the genus Drosophila reveals genomic signals of climate adaptation.</title>
        <authorList>
            <person name="Li F."/>
            <person name="Rane R.V."/>
            <person name="Luria V."/>
            <person name="Xiong Z."/>
            <person name="Chen J."/>
            <person name="Li Z."/>
            <person name="Catullo R.A."/>
            <person name="Griffin P.C."/>
            <person name="Schiffer M."/>
            <person name="Pearce S."/>
            <person name="Lee S.F."/>
            <person name="McElroy K."/>
            <person name="Stocker A."/>
            <person name="Shirriffs J."/>
            <person name="Cockerell F."/>
            <person name="Coppin C."/>
            <person name="Sgro C.M."/>
            <person name="Karger A."/>
            <person name="Cain J.W."/>
            <person name="Weber J.A."/>
            <person name="Santpere G."/>
            <person name="Kirschner M.W."/>
            <person name="Hoffmann A.A."/>
            <person name="Oakeshott J.G."/>
            <person name="Zhang G."/>
        </authorList>
    </citation>
    <scope>NUCLEOTIDE SEQUENCE</scope>
    <source>
        <strain evidence="1">BGI-SZ-2011g</strain>
    </source>
</reference>
<evidence type="ECO:0008006" key="3">
    <source>
        <dbReference type="Google" id="ProtNLM"/>
    </source>
</evidence>
<dbReference type="InterPro" id="IPR053720">
    <property type="entry name" value="Psm_Assembly_Chaperone"/>
</dbReference>
<comment type="caution">
    <text evidence="1">The sequence shown here is derived from an EMBL/GenBank/DDBJ whole genome shotgun (WGS) entry which is preliminary data.</text>
</comment>
<accession>A0AAD4PI46</accession>